<name>A0A371BZ20_YARLL</name>
<feature type="transmembrane region" description="Helical" evidence="1">
    <location>
        <begin position="52"/>
        <end position="73"/>
    </location>
</feature>
<keyword evidence="1" id="KW-0472">Membrane</keyword>
<organism evidence="2 3">
    <name type="scientific">Yarrowia lipolytica</name>
    <name type="common">Candida lipolytica</name>
    <dbReference type="NCBI Taxonomy" id="4952"/>
    <lineage>
        <taxon>Eukaryota</taxon>
        <taxon>Fungi</taxon>
        <taxon>Dikarya</taxon>
        <taxon>Ascomycota</taxon>
        <taxon>Saccharomycotina</taxon>
        <taxon>Dipodascomycetes</taxon>
        <taxon>Dipodascales</taxon>
        <taxon>Dipodascales incertae sedis</taxon>
        <taxon>Yarrowia</taxon>
    </lineage>
</organism>
<dbReference type="EMBL" id="KZ859092">
    <property type="protein sequence ID" value="RDW23338.1"/>
    <property type="molecule type" value="Genomic_DNA"/>
</dbReference>
<feature type="transmembrane region" description="Helical" evidence="1">
    <location>
        <begin position="20"/>
        <end position="40"/>
    </location>
</feature>
<evidence type="ECO:0000256" key="1">
    <source>
        <dbReference type="SAM" id="Phobius"/>
    </source>
</evidence>
<reference evidence="2 3" key="1">
    <citation type="submission" date="2018-07" db="EMBL/GenBank/DDBJ databases">
        <title>Draft Genome Assemblies for Five Robust Yarrowia lipolytica Strains Exhibiting High Lipid Production and Pentose Sugar Utilization and Sugar Alcohol Secretion from Undetoxified Lignocellulosic Biomass Hydrolysates.</title>
        <authorList>
            <consortium name="DOE Joint Genome Institute"/>
            <person name="Walker C."/>
            <person name="Ryu S."/>
            <person name="Na H."/>
            <person name="Zane M."/>
            <person name="LaButti K."/>
            <person name="Lipzen A."/>
            <person name="Haridas S."/>
            <person name="Barry K."/>
            <person name="Grigoriev I.V."/>
            <person name="Quarterman J."/>
            <person name="Slininger P."/>
            <person name="Dien B."/>
            <person name="Trinh C.T."/>
        </authorList>
    </citation>
    <scope>NUCLEOTIDE SEQUENCE [LARGE SCALE GENOMIC DNA]</scope>
    <source>
        <strain evidence="2 3">YB392</strain>
    </source>
</reference>
<sequence length="74" mass="8153">MTLWPALSSWSTQWPARNPVAPVTSVVGMIVCDWLSCSSVSWSACLCYDSCVTTVVLLICLWYIFVATGAFFIP</sequence>
<evidence type="ECO:0000313" key="3">
    <source>
        <dbReference type="Proteomes" id="UP000256601"/>
    </source>
</evidence>
<gene>
    <name evidence="2" type="ORF">B0I71DRAFT_136110</name>
</gene>
<keyword evidence="1" id="KW-0812">Transmembrane</keyword>
<evidence type="ECO:0000313" key="2">
    <source>
        <dbReference type="EMBL" id="RDW23338.1"/>
    </source>
</evidence>
<dbReference type="AlphaFoldDB" id="A0A371BZ20"/>
<protein>
    <submittedName>
        <fullName evidence="2">Uncharacterized protein</fullName>
    </submittedName>
</protein>
<proteinExistence type="predicted"/>
<dbReference type="Proteomes" id="UP000256601">
    <property type="component" value="Unassembled WGS sequence"/>
</dbReference>
<accession>A0A371BZ20</accession>
<keyword evidence="1" id="KW-1133">Transmembrane helix</keyword>